<dbReference type="STRING" id="1458275.AZ34_07350"/>
<dbReference type="AlphaFoldDB" id="A0A016XGD2"/>
<evidence type="ECO:0000313" key="1">
    <source>
        <dbReference type="EMBL" id="EYC50906.1"/>
    </source>
</evidence>
<sequence length="227" mass="24043">MPHPWPAGPCGWRERGVTLLVVLVLLLILGLSAAAVLRDSASGERFAHNLRQQQLAQQQAELALRHCEAELRKPDGSEAGLAPGAFLRDPMLAQAGLARIAWDAAPAWRLGANWTGMGGPASGRVVLPQELADLPLSGSAPGRRPECMVELQELADGALVHVITARGFSPAYPTAAGVDPTALPASGAVVWLQSMVLLGELVPAGDASARRPIVDRLWRRILQPPLP</sequence>
<organism evidence="1 2">
    <name type="scientific">Hylemonella gracilis str. Niagara R</name>
    <dbReference type="NCBI Taxonomy" id="1458275"/>
    <lineage>
        <taxon>Bacteria</taxon>
        <taxon>Pseudomonadati</taxon>
        <taxon>Pseudomonadota</taxon>
        <taxon>Betaproteobacteria</taxon>
        <taxon>Burkholderiales</taxon>
        <taxon>Comamonadaceae</taxon>
        <taxon>Hylemonella</taxon>
    </lineage>
</organism>
<evidence type="ECO:0008006" key="3">
    <source>
        <dbReference type="Google" id="ProtNLM"/>
    </source>
</evidence>
<comment type="caution">
    <text evidence="1">The sequence shown here is derived from an EMBL/GenBank/DDBJ whole genome shotgun (WGS) entry which is preliminary data.</text>
</comment>
<accession>A0A016XGD2</accession>
<reference evidence="1 2" key="1">
    <citation type="submission" date="2014-02" db="EMBL/GenBank/DDBJ databases">
        <title>Draft Genome of Hylemonella gracilis isolated from the Niagara River.</title>
        <authorList>
            <person name="Pawlowski D.R."/>
            <person name="Koudelka G.B."/>
        </authorList>
    </citation>
    <scope>NUCLEOTIDE SEQUENCE [LARGE SCALE GENOMIC DNA]</scope>
    <source>
        <strain evidence="1 2">Niagara R</strain>
    </source>
</reference>
<evidence type="ECO:0000313" key="2">
    <source>
        <dbReference type="Proteomes" id="UP000023268"/>
    </source>
</evidence>
<gene>
    <name evidence="1" type="ORF">AZ34_07350</name>
</gene>
<dbReference type="eggNOG" id="COG4726">
    <property type="taxonomic scope" value="Bacteria"/>
</dbReference>
<dbReference type="Proteomes" id="UP000023268">
    <property type="component" value="Unassembled WGS sequence"/>
</dbReference>
<proteinExistence type="predicted"/>
<dbReference type="EMBL" id="JEMG01000001">
    <property type="protein sequence ID" value="EYC50906.1"/>
    <property type="molecule type" value="Genomic_DNA"/>
</dbReference>
<name>A0A016XGD2_9BURK</name>
<protein>
    <recommendedName>
        <fullName evidence="3">Type 4 fimbrial biogenesis protein PilX N-terminal domain-containing protein</fullName>
    </recommendedName>
</protein>